<sequence>MKEKSTEAKARKAMEEWELLQESRKVQKIHGDLSLQEQHPNPQNDTAQKDFSKDRIENGKKGKDHLRDIA</sequence>
<proteinExistence type="predicted"/>
<gene>
    <name evidence="2" type="ORF">FK220_003945</name>
</gene>
<name>A0A967AS55_9FLAO</name>
<organism evidence="2 3">
    <name type="scientific">Pelagihabitans pacificus</name>
    <dbReference type="NCBI Taxonomy" id="2696054"/>
    <lineage>
        <taxon>Bacteria</taxon>
        <taxon>Pseudomonadati</taxon>
        <taxon>Bacteroidota</taxon>
        <taxon>Flavobacteriia</taxon>
        <taxon>Flavobacteriales</taxon>
        <taxon>Flavobacteriaceae</taxon>
        <taxon>Pelagihabitans</taxon>
    </lineage>
</organism>
<dbReference type="AlphaFoldDB" id="A0A967AS55"/>
<feature type="compositionally biased region" description="Polar residues" evidence="1">
    <location>
        <begin position="35"/>
        <end position="46"/>
    </location>
</feature>
<dbReference type="EMBL" id="VIKU02000001">
    <property type="protein sequence ID" value="NHF58475.1"/>
    <property type="molecule type" value="Genomic_DNA"/>
</dbReference>
<evidence type="ECO:0000313" key="2">
    <source>
        <dbReference type="EMBL" id="NHF58475.1"/>
    </source>
</evidence>
<evidence type="ECO:0000256" key="1">
    <source>
        <dbReference type="SAM" id="MobiDB-lite"/>
    </source>
</evidence>
<feature type="region of interest" description="Disordered" evidence="1">
    <location>
        <begin position="28"/>
        <end position="70"/>
    </location>
</feature>
<feature type="compositionally biased region" description="Basic and acidic residues" evidence="1">
    <location>
        <begin position="47"/>
        <end position="70"/>
    </location>
</feature>
<dbReference type="Proteomes" id="UP000707206">
    <property type="component" value="Unassembled WGS sequence"/>
</dbReference>
<reference evidence="2" key="1">
    <citation type="submission" date="2019-07" db="EMBL/GenBank/DDBJ databases">
        <authorList>
            <person name="De-Chao Zhang Q."/>
        </authorList>
    </citation>
    <scope>NUCLEOTIDE SEQUENCE</scope>
    <source>
        <strain evidence="2">TP-CH-4</strain>
    </source>
</reference>
<evidence type="ECO:0000313" key="3">
    <source>
        <dbReference type="Proteomes" id="UP000707206"/>
    </source>
</evidence>
<reference evidence="2" key="2">
    <citation type="submission" date="2020-03" db="EMBL/GenBank/DDBJ databases">
        <title>Flavobacteriaceae bacterium strain TP-CH-4, a member of the family Flavobacteriaceae isolated from a deep-sea seamount.</title>
        <authorList>
            <person name="Zhang D.-C."/>
        </authorList>
    </citation>
    <scope>NUCLEOTIDE SEQUENCE</scope>
    <source>
        <strain evidence="2">TP-CH-4</strain>
    </source>
</reference>
<protein>
    <submittedName>
        <fullName evidence="2">Uncharacterized protein</fullName>
    </submittedName>
</protein>
<comment type="caution">
    <text evidence="2">The sequence shown here is derived from an EMBL/GenBank/DDBJ whole genome shotgun (WGS) entry which is preliminary data.</text>
</comment>
<keyword evidence="3" id="KW-1185">Reference proteome</keyword>
<dbReference type="RefSeq" id="WP_152572967.1">
    <property type="nucleotide sequence ID" value="NZ_VIKU02000001.1"/>
</dbReference>
<accession>A0A967AS55</accession>